<evidence type="ECO:0000313" key="2">
    <source>
        <dbReference type="Proteomes" id="UP001488838"/>
    </source>
</evidence>
<reference evidence="1 2" key="1">
    <citation type="journal article" date="2023" name="bioRxiv">
        <title>Conserved and derived expression patterns and positive selection on dental genes reveal complex evolutionary context of ever-growing rodent molars.</title>
        <authorList>
            <person name="Calamari Z.T."/>
            <person name="Song A."/>
            <person name="Cohen E."/>
            <person name="Akter M."/>
            <person name="Roy R.D."/>
            <person name="Hallikas O."/>
            <person name="Christensen M.M."/>
            <person name="Li P."/>
            <person name="Marangoni P."/>
            <person name="Jernvall J."/>
            <person name="Klein O.D."/>
        </authorList>
    </citation>
    <scope>NUCLEOTIDE SEQUENCE [LARGE SCALE GENOMIC DNA]</scope>
    <source>
        <strain evidence="1">V071</strain>
    </source>
</reference>
<dbReference type="Proteomes" id="UP001488838">
    <property type="component" value="Unassembled WGS sequence"/>
</dbReference>
<organism evidence="1 2">
    <name type="scientific">Myodes glareolus</name>
    <name type="common">Bank vole</name>
    <name type="synonym">Clethrionomys glareolus</name>
    <dbReference type="NCBI Taxonomy" id="447135"/>
    <lineage>
        <taxon>Eukaryota</taxon>
        <taxon>Metazoa</taxon>
        <taxon>Chordata</taxon>
        <taxon>Craniata</taxon>
        <taxon>Vertebrata</taxon>
        <taxon>Euteleostomi</taxon>
        <taxon>Mammalia</taxon>
        <taxon>Eutheria</taxon>
        <taxon>Euarchontoglires</taxon>
        <taxon>Glires</taxon>
        <taxon>Rodentia</taxon>
        <taxon>Myomorpha</taxon>
        <taxon>Muroidea</taxon>
        <taxon>Cricetidae</taxon>
        <taxon>Arvicolinae</taxon>
        <taxon>Myodes</taxon>
    </lineage>
</organism>
<sequence length="76" mass="8739">MHNWVHRVKKQWLRGASCVSQMLLSAFQCLQDSQGVNSRFVEVAPGPAIEATLDFDEDQNENQWKKPHGIGLDWMK</sequence>
<evidence type="ECO:0000313" key="1">
    <source>
        <dbReference type="EMBL" id="KAK7807600.1"/>
    </source>
</evidence>
<accession>A0AAW0HZP0</accession>
<comment type="caution">
    <text evidence="1">The sequence shown here is derived from an EMBL/GenBank/DDBJ whole genome shotgun (WGS) entry which is preliminary data.</text>
</comment>
<name>A0AAW0HZP0_MYOGA</name>
<gene>
    <name evidence="1" type="ORF">U0070_013906</name>
</gene>
<protein>
    <submittedName>
        <fullName evidence="1">Uncharacterized protein</fullName>
    </submittedName>
</protein>
<dbReference type="EMBL" id="JBBHLL010000267">
    <property type="protein sequence ID" value="KAK7807600.1"/>
    <property type="molecule type" value="Genomic_DNA"/>
</dbReference>
<proteinExistence type="predicted"/>
<dbReference type="AlphaFoldDB" id="A0AAW0HZP0"/>
<keyword evidence="2" id="KW-1185">Reference proteome</keyword>